<keyword evidence="2" id="KW-1185">Reference proteome</keyword>
<sequence>MKAAITNPAAIWSSPSVYGMVLESPTAGLWLPRRYFEKVPEDAPKNTIILTNGAAEAWKELGTPILDYAPLRCDFLTGQVTRREDIPKSDIRHMFGRFQPAVFPNNLELVDKLEVFARRRVVTPTQLGV</sequence>
<dbReference type="EMBL" id="ML737708">
    <property type="protein sequence ID" value="KAE8362283.1"/>
    <property type="molecule type" value="Genomic_DNA"/>
</dbReference>
<dbReference type="SUPFAM" id="SSF51430">
    <property type="entry name" value="NAD(P)-linked oxidoreductase"/>
    <property type="match status" value="1"/>
</dbReference>
<proteinExistence type="predicted"/>
<dbReference type="GeneID" id="43657394"/>
<organism evidence="1 2">
    <name type="scientific">Aspergillus caelatus</name>
    <dbReference type="NCBI Taxonomy" id="61420"/>
    <lineage>
        <taxon>Eukaryota</taxon>
        <taxon>Fungi</taxon>
        <taxon>Dikarya</taxon>
        <taxon>Ascomycota</taxon>
        <taxon>Pezizomycotina</taxon>
        <taxon>Eurotiomycetes</taxon>
        <taxon>Eurotiomycetidae</taxon>
        <taxon>Eurotiales</taxon>
        <taxon>Aspergillaceae</taxon>
        <taxon>Aspergillus</taxon>
        <taxon>Aspergillus subgen. Circumdati</taxon>
    </lineage>
</organism>
<accession>A0A5N6ZYB6</accession>
<dbReference type="RefSeq" id="XP_031925364.1">
    <property type="nucleotide sequence ID" value="XM_032072948.1"/>
</dbReference>
<dbReference type="AlphaFoldDB" id="A0A5N6ZYB6"/>
<gene>
    <name evidence="1" type="ORF">BDV27DRAFT_159893</name>
</gene>
<evidence type="ECO:0000313" key="1">
    <source>
        <dbReference type="EMBL" id="KAE8362283.1"/>
    </source>
</evidence>
<evidence type="ECO:0000313" key="2">
    <source>
        <dbReference type="Proteomes" id="UP000326268"/>
    </source>
</evidence>
<reference evidence="1 2" key="1">
    <citation type="submission" date="2019-04" db="EMBL/GenBank/DDBJ databases">
        <title>Friends and foes A comparative genomics studyof 23 Aspergillus species from section Flavi.</title>
        <authorList>
            <consortium name="DOE Joint Genome Institute"/>
            <person name="Kjaerbolling I."/>
            <person name="Vesth T."/>
            <person name="Frisvad J.C."/>
            <person name="Nybo J.L."/>
            <person name="Theobald S."/>
            <person name="Kildgaard S."/>
            <person name="Isbrandt T."/>
            <person name="Kuo A."/>
            <person name="Sato A."/>
            <person name="Lyhne E.K."/>
            <person name="Kogle M.E."/>
            <person name="Wiebenga A."/>
            <person name="Kun R.S."/>
            <person name="Lubbers R.J."/>
            <person name="Makela M.R."/>
            <person name="Barry K."/>
            <person name="Chovatia M."/>
            <person name="Clum A."/>
            <person name="Daum C."/>
            <person name="Haridas S."/>
            <person name="He G."/>
            <person name="LaButti K."/>
            <person name="Lipzen A."/>
            <person name="Mondo S."/>
            <person name="Riley R."/>
            <person name="Salamov A."/>
            <person name="Simmons B.A."/>
            <person name="Magnuson J.K."/>
            <person name="Henrissat B."/>
            <person name="Mortensen U.H."/>
            <person name="Larsen T.O."/>
            <person name="Devries R.P."/>
            <person name="Grigoriev I.V."/>
            <person name="Machida M."/>
            <person name="Baker S.E."/>
            <person name="Andersen M.R."/>
        </authorList>
    </citation>
    <scope>NUCLEOTIDE SEQUENCE [LARGE SCALE GENOMIC DNA]</scope>
    <source>
        <strain evidence="1 2">CBS 763.97</strain>
    </source>
</reference>
<dbReference type="Gene3D" id="3.20.20.100">
    <property type="entry name" value="NADP-dependent oxidoreductase domain"/>
    <property type="match status" value="1"/>
</dbReference>
<dbReference type="Proteomes" id="UP000326268">
    <property type="component" value="Unassembled WGS sequence"/>
</dbReference>
<dbReference type="InterPro" id="IPR036812">
    <property type="entry name" value="NAD(P)_OxRdtase_dom_sf"/>
</dbReference>
<protein>
    <submittedName>
        <fullName evidence="1">Uncharacterized protein</fullName>
    </submittedName>
</protein>
<dbReference type="OrthoDB" id="4507013at2759"/>
<name>A0A5N6ZYB6_9EURO</name>